<dbReference type="RefSeq" id="WP_184333082.1">
    <property type="nucleotide sequence ID" value="NZ_JACHHZ010000003.1"/>
</dbReference>
<feature type="transmembrane region" description="Helical" evidence="1">
    <location>
        <begin position="75"/>
        <end position="95"/>
    </location>
</feature>
<keyword evidence="1" id="KW-0812">Transmembrane</keyword>
<reference evidence="2 3" key="1">
    <citation type="submission" date="2020-08" db="EMBL/GenBank/DDBJ databases">
        <title>Genomic Encyclopedia of Type Strains, Phase IV (KMG-IV): sequencing the most valuable type-strain genomes for metagenomic binning, comparative biology and taxonomic classification.</title>
        <authorList>
            <person name="Goeker M."/>
        </authorList>
    </citation>
    <scope>NUCLEOTIDE SEQUENCE [LARGE SCALE GENOMIC DNA]</scope>
    <source>
        <strain evidence="2 3">DSM 26723</strain>
    </source>
</reference>
<keyword evidence="3" id="KW-1185">Reference proteome</keyword>
<evidence type="ECO:0000313" key="2">
    <source>
        <dbReference type="EMBL" id="MBB6094111.1"/>
    </source>
</evidence>
<feature type="transmembrane region" description="Helical" evidence="1">
    <location>
        <begin position="134"/>
        <end position="153"/>
    </location>
</feature>
<dbReference type="EMBL" id="JACHHZ010000003">
    <property type="protein sequence ID" value="MBB6094111.1"/>
    <property type="molecule type" value="Genomic_DNA"/>
</dbReference>
<sequence length="204" mass="23129">MTTNEENRMEKSAWQSQPLDAPVVSLAFVHHQASRLNKDFRQQKGLMYWALGIMVAAGLVTVFRDPPSDIGPMLYVMRVGILLALAGAVCVVLEMRSRARMLQSRDDVTVTQSLDAYRSELERRRDYYLHSWRWSLLPMLPAALVLIVGGMIYDPHPEMLSHYGLIVVFAVAFTAAGVWDHRRKGHAYQGELDALGTLEHRPRP</sequence>
<protein>
    <submittedName>
        <fullName evidence="2">Uncharacterized protein</fullName>
    </submittedName>
</protein>
<name>A0A841HLL6_9GAMM</name>
<gene>
    <name evidence="2" type="ORF">HNQ60_002992</name>
</gene>
<dbReference type="Proteomes" id="UP000588068">
    <property type="component" value="Unassembled WGS sequence"/>
</dbReference>
<organism evidence="2 3">
    <name type="scientific">Povalibacter uvarum</name>
    <dbReference type="NCBI Taxonomy" id="732238"/>
    <lineage>
        <taxon>Bacteria</taxon>
        <taxon>Pseudomonadati</taxon>
        <taxon>Pseudomonadota</taxon>
        <taxon>Gammaproteobacteria</taxon>
        <taxon>Steroidobacterales</taxon>
        <taxon>Steroidobacteraceae</taxon>
        <taxon>Povalibacter</taxon>
    </lineage>
</organism>
<keyword evidence="1" id="KW-0472">Membrane</keyword>
<evidence type="ECO:0000256" key="1">
    <source>
        <dbReference type="SAM" id="Phobius"/>
    </source>
</evidence>
<feature type="transmembrane region" description="Helical" evidence="1">
    <location>
        <begin position="159"/>
        <end position="179"/>
    </location>
</feature>
<proteinExistence type="predicted"/>
<evidence type="ECO:0000313" key="3">
    <source>
        <dbReference type="Proteomes" id="UP000588068"/>
    </source>
</evidence>
<keyword evidence="1" id="KW-1133">Transmembrane helix</keyword>
<dbReference type="AlphaFoldDB" id="A0A841HLL6"/>
<accession>A0A841HLL6</accession>
<feature type="transmembrane region" description="Helical" evidence="1">
    <location>
        <begin position="45"/>
        <end position="63"/>
    </location>
</feature>
<comment type="caution">
    <text evidence="2">The sequence shown here is derived from an EMBL/GenBank/DDBJ whole genome shotgun (WGS) entry which is preliminary data.</text>
</comment>